<reference evidence="3" key="1">
    <citation type="submission" date="2022-11" db="UniProtKB">
        <authorList>
            <consortium name="WormBaseParasite"/>
        </authorList>
    </citation>
    <scope>IDENTIFICATION</scope>
</reference>
<dbReference type="Proteomes" id="UP000887577">
    <property type="component" value="Unplaced"/>
</dbReference>
<comment type="similarity">
    <text evidence="1">Belongs to the strumpellin family.</text>
</comment>
<dbReference type="PANTHER" id="PTHR15691:SF6">
    <property type="entry name" value="WASH COMPLEX SUBUNIT 5"/>
    <property type="match status" value="1"/>
</dbReference>
<keyword evidence="2" id="KW-1185">Reference proteome</keyword>
<dbReference type="GO" id="GO:0030041">
    <property type="term" value="P:actin filament polymerization"/>
    <property type="evidence" value="ECO:0007669"/>
    <property type="project" value="TreeGrafter"/>
</dbReference>
<protein>
    <submittedName>
        <fullName evidence="3">Uncharacterized protein</fullName>
    </submittedName>
</protein>
<evidence type="ECO:0000313" key="3">
    <source>
        <dbReference type="WBParaSite" id="PSU_v2.g3595.t1"/>
    </source>
</evidence>
<dbReference type="GO" id="GO:0140285">
    <property type="term" value="P:endosome fission"/>
    <property type="evidence" value="ECO:0007669"/>
    <property type="project" value="TreeGrafter"/>
</dbReference>
<dbReference type="AlphaFoldDB" id="A0A914YUC6"/>
<dbReference type="GO" id="GO:0071203">
    <property type="term" value="C:WASH complex"/>
    <property type="evidence" value="ECO:0007669"/>
    <property type="project" value="InterPro"/>
</dbReference>
<dbReference type="GO" id="GO:0005768">
    <property type="term" value="C:endosome"/>
    <property type="evidence" value="ECO:0007669"/>
    <property type="project" value="TreeGrafter"/>
</dbReference>
<dbReference type="GO" id="GO:0051125">
    <property type="term" value="P:regulation of actin nucleation"/>
    <property type="evidence" value="ECO:0007669"/>
    <property type="project" value="TreeGrafter"/>
</dbReference>
<evidence type="ECO:0000256" key="1">
    <source>
        <dbReference type="ARBA" id="ARBA00006224"/>
    </source>
</evidence>
<dbReference type="PANTHER" id="PTHR15691">
    <property type="entry name" value="WASH COMPLEX SUBUNIT 5"/>
    <property type="match status" value="1"/>
</dbReference>
<name>A0A914YUC6_9BILA</name>
<dbReference type="InterPro" id="IPR019393">
    <property type="entry name" value="WASH_strumpellin"/>
</dbReference>
<dbReference type="WBParaSite" id="PSU_v2.g3595.t1">
    <property type="protein sequence ID" value="PSU_v2.g3595.t1"/>
    <property type="gene ID" value="PSU_v2.g3595"/>
</dbReference>
<dbReference type="Pfam" id="PF10266">
    <property type="entry name" value="Strumpellin"/>
    <property type="match status" value="1"/>
</dbReference>
<accession>A0A914YUC6</accession>
<sequence length="1036" mass="119188">MNPIKADDRQRQQLEHFIFVENCLIAEIHRLSQQTPQDFIDPNGSKFSKLLVDFSYFEDQKKLESFIEIDDELKLLEDKFYVEFNPFLRTFHKLVDEVCCFLYEIVEYSDKCQLNQNLLDRQFVQLNVLKCEVLFLLGIILLLLDSKFPGAVKERIFVAYFRSSIDLRSKHFELLVSLLRNRKEGFETCFPTVKVNVRFVEHVINFLKNYSLNQQHESITNEFSGEKQAAMIYVSLYFHPEILYNQQGIMRQIIDKYFQDRWIISLHIELTANLVEKWIEYPAAKNVFSTTLESGSIGRKATDFGNRLRTVSIPGGLLTVEQLGEYGKLIFEHNHILRWLILHSSESHCLRSPALPQMVSTASRLIFDELFSSFVKIAHFEHKFRQSCNYLIKHKLDESGRLKDRIGILFDQIIQLLGNDLFESQTWNERLKTWITTVKECVIGINAEKADTPQILDHLASKITEVAEMHDSEQKILKQYFSLVLIDIFRLKNICLIDAQFVGQLDEQRDATFAWDFLDFWSSAFDDLLKTNATGVKFVFLKLSSSVNNVLSGITVSHQEKAEILSEFYHRKLELHLRKIIQAIPRSIFAQMNTLQPLFSNHKSVHIEKLNLKQFADLERRHLLAKKTFEITKLSLGISSMCLNKLGPIEIRPKELLYDGLKEELRIKLCQLLAADLSLPNILRILSSQTHKIATFRDAFLFVCEHIGFNGVALWQNELEFVWNSAFKIEKTNLKSQKNGFQQKVVPSKNAPPKPILGQIIHNLVQQTNPRGSIYFCMKDEWLSVDLKKLEFSGSFFSIVEQWLPAIANVGLRRLIAFSIFSHTNSLLSELTTSRKIFTSLPELKWSSLSPLMESEDFLKLSTKILDFASKIGQLSIVESSLRRCIEESLHARVEDVLYASQNLITSLSKDIKDGTQIDAKPFETAFNFIAMIDRLGLGSSLAKSPTNVPIYSALALFGALINYLTTASNKKADFTDTFVVLTGIVATVKALRIHQHFQRLCCLLLSDANVYILLKNSPFSRSILSLQTIPEALRK</sequence>
<organism evidence="2 3">
    <name type="scientific">Panagrolaimus superbus</name>
    <dbReference type="NCBI Taxonomy" id="310955"/>
    <lineage>
        <taxon>Eukaryota</taxon>
        <taxon>Metazoa</taxon>
        <taxon>Ecdysozoa</taxon>
        <taxon>Nematoda</taxon>
        <taxon>Chromadorea</taxon>
        <taxon>Rhabditida</taxon>
        <taxon>Tylenchina</taxon>
        <taxon>Panagrolaimomorpha</taxon>
        <taxon>Panagrolaimoidea</taxon>
        <taxon>Panagrolaimidae</taxon>
        <taxon>Panagrolaimus</taxon>
    </lineage>
</organism>
<proteinExistence type="inferred from homology"/>
<evidence type="ECO:0000313" key="2">
    <source>
        <dbReference type="Proteomes" id="UP000887577"/>
    </source>
</evidence>
<dbReference type="GO" id="GO:0007032">
    <property type="term" value="P:endosome organization"/>
    <property type="evidence" value="ECO:0007669"/>
    <property type="project" value="TreeGrafter"/>
</dbReference>